<dbReference type="Proteomes" id="UP000001929">
    <property type="component" value="Chromosome"/>
</dbReference>
<proteinExistence type="predicted"/>
<feature type="transmembrane region" description="Helical" evidence="8">
    <location>
        <begin position="258"/>
        <end position="280"/>
    </location>
</feature>
<dbReference type="InterPro" id="IPR027417">
    <property type="entry name" value="P-loop_NTPase"/>
</dbReference>
<keyword evidence="2" id="KW-0813">Transport</keyword>
<protein>
    <submittedName>
        <fullName evidence="11">ABC transporter, transmembrane region</fullName>
    </submittedName>
</protein>
<evidence type="ECO:0000256" key="2">
    <source>
        <dbReference type="ARBA" id="ARBA00022448"/>
    </source>
</evidence>
<dbReference type="HOGENOM" id="CLU_000604_84_3_5"/>
<keyword evidence="5" id="KW-0067">ATP-binding</keyword>
<dbReference type="SUPFAM" id="SSF52540">
    <property type="entry name" value="P-loop containing nucleoside triphosphate hydrolases"/>
    <property type="match status" value="1"/>
</dbReference>
<evidence type="ECO:0000256" key="1">
    <source>
        <dbReference type="ARBA" id="ARBA00004651"/>
    </source>
</evidence>
<evidence type="ECO:0000256" key="5">
    <source>
        <dbReference type="ARBA" id="ARBA00022840"/>
    </source>
</evidence>
<evidence type="ECO:0000313" key="12">
    <source>
        <dbReference type="Proteomes" id="UP000001929"/>
    </source>
</evidence>
<dbReference type="InterPro" id="IPR003439">
    <property type="entry name" value="ABC_transporter-like_ATP-bd"/>
</dbReference>
<dbReference type="STRING" id="269796.Rru_A2942"/>
<evidence type="ECO:0000256" key="8">
    <source>
        <dbReference type="SAM" id="Phobius"/>
    </source>
</evidence>
<feature type="transmembrane region" description="Helical" evidence="8">
    <location>
        <begin position="179"/>
        <end position="197"/>
    </location>
</feature>
<sequence length="605" mass="64963">MTTRTAREAGEAEAAGPSTLRLVGRLIKDHLAQQWGLIALAVLCMLAVAASTSAIAWLMKPAVNDVFARHDRDVLMLIALAFPVAFVLKGLANYGQRTLMNRVGLRVVQRCREALYDHLQGMDIAFFAQQQTAALVSRFTVDLTLLKNTITSGIMVVGRDAVTMVSLVVSLFLLDIELALIAVTVFPAAVLPIALLGKRVRKAARGMQAQSGQLDALLLQVFQAIRVVKVYNAGEHERARVAATVDRIYRHLMRSERIGAAISMVVEILSGFAFAAVVIYGGQRVTAGDLDPGTFFAFITSLFLLYQPIKRIGGVNVVAQEGMAAVERMYGVIDTPPALREGKDAPALVVGGGEIVFDDVRLTYPTQEGPALDGLSFRAPAGATVALVGRSGAGKSTALQLVPRFYDADGGRVLIDGQDVRAVTFRSLWAAIAMVTQEIILFDDSVRANIAYGRPGASQAEIEDAARHAAAHDFILALPEGYDTVIGEQGTRLSGGQRQRLVIARAMLKNAPILLLDEATSALDTESERHVRQAFERLRQGRTCIVVAHRLSTVMNADIIHVIDAGRIVESGSHAALLAEGGLYADLCATDLSDEPAEDPEVVPA</sequence>
<dbReference type="GO" id="GO:0005524">
    <property type="term" value="F:ATP binding"/>
    <property type="evidence" value="ECO:0007669"/>
    <property type="project" value="UniProtKB-KW"/>
</dbReference>
<dbReference type="AlphaFoldDB" id="Q2RQ56"/>
<dbReference type="PATRIC" id="fig|269796.9.peg.3050"/>
<dbReference type="PhylomeDB" id="Q2RQ56"/>
<evidence type="ECO:0000313" key="11">
    <source>
        <dbReference type="EMBL" id="ABC23739.1"/>
    </source>
</evidence>
<dbReference type="InterPro" id="IPR017871">
    <property type="entry name" value="ABC_transporter-like_CS"/>
</dbReference>
<feature type="domain" description="ABC transmembrane type-1" evidence="10">
    <location>
        <begin position="39"/>
        <end position="321"/>
    </location>
</feature>
<keyword evidence="12" id="KW-1185">Reference proteome</keyword>
<evidence type="ECO:0000256" key="3">
    <source>
        <dbReference type="ARBA" id="ARBA00022692"/>
    </source>
</evidence>
<keyword evidence="3 8" id="KW-0812">Transmembrane</keyword>
<dbReference type="GO" id="GO:0016887">
    <property type="term" value="F:ATP hydrolysis activity"/>
    <property type="evidence" value="ECO:0007669"/>
    <property type="project" value="InterPro"/>
</dbReference>
<gene>
    <name evidence="11" type="ordered locus">Rru_A2942</name>
</gene>
<dbReference type="KEGG" id="rru:Rru_A2942"/>
<dbReference type="GO" id="GO:0005886">
    <property type="term" value="C:plasma membrane"/>
    <property type="evidence" value="ECO:0007669"/>
    <property type="project" value="UniProtKB-SubCell"/>
</dbReference>
<keyword evidence="7 8" id="KW-0472">Membrane</keyword>
<dbReference type="InterPro" id="IPR036640">
    <property type="entry name" value="ABC1_TM_sf"/>
</dbReference>
<feature type="transmembrane region" description="Helical" evidence="8">
    <location>
        <begin position="153"/>
        <end position="173"/>
    </location>
</feature>
<dbReference type="GO" id="GO:0015421">
    <property type="term" value="F:ABC-type oligopeptide transporter activity"/>
    <property type="evidence" value="ECO:0007669"/>
    <property type="project" value="TreeGrafter"/>
</dbReference>
<dbReference type="Pfam" id="PF00664">
    <property type="entry name" value="ABC_membrane"/>
    <property type="match status" value="1"/>
</dbReference>
<dbReference type="SUPFAM" id="SSF90123">
    <property type="entry name" value="ABC transporter transmembrane region"/>
    <property type="match status" value="1"/>
</dbReference>
<evidence type="ECO:0000256" key="6">
    <source>
        <dbReference type="ARBA" id="ARBA00022989"/>
    </source>
</evidence>
<reference evidence="11 12" key="1">
    <citation type="journal article" date="2011" name="Stand. Genomic Sci.">
        <title>Complete genome sequence of Rhodospirillum rubrum type strain (S1).</title>
        <authorList>
            <person name="Munk A.C."/>
            <person name="Copeland A."/>
            <person name="Lucas S."/>
            <person name="Lapidus A."/>
            <person name="Del Rio T.G."/>
            <person name="Barry K."/>
            <person name="Detter J.C."/>
            <person name="Hammon N."/>
            <person name="Israni S."/>
            <person name="Pitluck S."/>
            <person name="Brettin T."/>
            <person name="Bruce D."/>
            <person name="Han C."/>
            <person name="Tapia R."/>
            <person name="Gilna P."/>
            <person name="Schmutz J."/>
            <person name="Larimer F."/>
            <person name="Land M."/>
            <person name="Kyrpides N.C."/>
            <person name="Mavromatis K."/>
            <person name="Richardson P."/>
            <person name="Rohde M."/>
            <person name="Goker M."/>
            <person name="Klenk H.P."/>
            <person name="Zhang Y."/>
            <person name="Roberts G.P."/>
            <person name="Reslewic S."/>
            <person name="Schwartz D.C."/>
        </authorList>
    </citation>
    <scope>NUCLEOTIDE SEQUENCE [LARGE SCALE GENOMIC DNA]</scope>
    <source>
        <strain evidence="12">ATCC 11170 / ATH 1.1.1 / DSM 467 / LMG 4362 / NCIMB 8255 / S1</strain>
    </source>
</reference>
<dbReference type="CDD" id="cd18552">
    <property type="entry name" value="ABC_6TM_MsbA_like"/>
    <property type="match status" value="1"/>
</dbReference>
<evidence type="ECO:0000259" key="9">
    <source>
        <dbReference type="PROSITE" id="PS50893"/>
    </source>
</evidence>
<dbReference type="PROSITE" id="PS50929">
    <property type="entry name" value="ABC_TM1F"/>
    <property type="match status" value="1"/>
</dbReference>
<keyword evidence="6 8" id="KW-1133">Transmembrane helix</keyword>
<dbReference type="Pfam" id="PF00005">
    <property type="entry name" value="ABC_tran"/>
    <property type="match status" value="1"/>
</dbReference>
<dbReference type="InterPro" id="IPR011527">
    <property type="entry name" value="ABC1_TM_dom"/>
</dbReference>
<comment type="subcellular location">
    <subcellularLocation>
        <location evidence="1">Cell membrane</location>
        <topology evidence="1">Multi-pass membrane protein</topology>
    </subcellularLocation>
</comment>
<dbReference type="EMBL" id="CP000230">
    <property type="protein sequence ID" value="ABC23739.1"/>
    <property type="molecule type" value="Genomic_DNA"/>
</dbReference>
<dbReference type="Gene3D" id="1.20.1560.10">
    <property type="entry name" value="ABC transporter type 1, transmembrane domain"/>
    <property type="match status" value="1"/>
</dbReference>
<dbReference type="InterPro" id="IPR039421">
    <property type="entry name" value="Type_1_exporter"/>
</dbReference>
<dbReference type="GO" id="GO:0090374">
    <property type="term" value="P:oligopeptide export from mitochondrion"/>
    <property type="evidence" value="ECO:0007669"/>
    <property type="project" value="TreeGrafter"/>
</dbReference>
<feature type="transmembrane region" description="Helical" evidence="8">
    <location>
        <begin position="35"/>
        <end position="59"/>
    </location>
</feature>
<dbReference type="SMART" id="SM00382">
    <property type="entry name" value="AAA"/>
    <property type="match status" value="1"/>
</dbReference>
<dbReference type="eggNOG" id="COG1132">
    <property type="taxonomic scope" value="Bacteria"/>
</dbReference>
<evidence type="ECO:0000256" key="4">
    <source>
        <dbReference type="ARBA" id="ARBA00022741"/>
    </source>
</evidence>
<dbReference type="FunFam" id="3.40.50.300:FF:000287">
    <property type="entry name" value="Multidrug ABC transporter ATP-binding protein"/>
    <property type="match status" value="1"/>
</dbReference>
<accession>Q2RQ56</accession>
<dbReference type="PROSITE" id="PS50893">
    <property type="entry name" value="ABC_TRANSPORTER_2"/>
    <property type="match status" value="1"/>
</dbReference>
<dbReference type="Gene3D" id="3.40.50.300">
    <property type="entry name" value="P-loop containing nucleotide triphosphate hydrolases"/>
    <property type="match status" value="1"/>
</dbReference>
<feature type="domain" description="ABC transporter" evidence="9">
    <location>
        <begin position="355"/>
        <end position="590"/>
    </location>
</feature>
<keyword evidence="4" id="KW-0547">Nucleotide-binding</keyword>
<dbReference type="EnsemblBacteria" id="ABC23739">
    <property type="protein sequence ID" value="ABC23739"/>
    <property type="gene ID" value="Rru_A2942"/>
</dbReference>
<dbReference type="PANTHER" id="PTHR43394:SF1">
    <property type="entry name" value="ATP-BINDING CASSETTE SUB-FAMILY B MEMBER 10, MITOCHONDRIAL"/>
    <property type="match status" value="1"/>
</dbReference>
<name>Q2RQ56_RHORT</name>
<evidence type="ECO:0000256" key="7">
    <source>
        <dbReference type="ARBA" id="ARBA00023136"/>
    </source>
</evidence>
<dbReference type="PANTHER" id="PTHR43394">
    <property type="entry name" value="ATP-DEPENDENT PERMEASE MDL1, MITOCHONDRIAL"/>
    <property type="match status" value="1"/>
</dbReference>
<dbReference type="PROSITE" id="PS00211">
    <property type="entry name" value="ABC_TRANSPORTER_1"/>
    <property type="match status" value="1"/>
</dbReference>
<dbReference type="InterPro" id="IPR003593">
    <property type="entry name" value="AAA+_ATPase"/>
</dbReference>
<organism evidence="11 12">
    <name type="scientific">Rhodospirillum rubrum (strain ATCC 11170 / ATH 1.1.1 / DSM 467 / LMG 4362 / NCIMB 8255 / S1)</name>
    <dbReference type="NCBI Taxonomy" id="269796"/>
    <lineage>
        <taxon>Bacteria</taxon>
        <taxon>Pseudomonadati</taxon>
        <taxon>Pseudomonadota</taxon>
        <taxon>Alphaproteobacteria</taxon>
        <taxon>Rhodospirillales</taxon>
        <taxon>Rhodospirillaceae</taxon>
        <taxon>Rhodospirillum</taxon>
    </lineage>
</organism>
<evidence type="ECO:0000259" key="10">
    <source>
        <dbReference type="PROSITE" id="PS50929"/>
    </source>
</evidence>
<feature type="transmembrane region" description="Helical" evidence="8">
    <location>
        <begin position="74"/>
        <end position="92"/>
    </location>
</feature>